<gene>
    <name evidence="1" type="ORF">QE424_000803</name>
</gene>
<comment type="caution">
    <text evidence="1">The sequence shown here is derived from an EMBL/GenBank/DDBJ whole genome shotgun (WGS) entry which is preliminary data.</text>
</comment>
<dbReference type="RefSeq" id="WP_307106398.1">
    <property type="nucleotide sequence ID" value="NZ_JAUTAS010000001.1"/>
</dbReference>
<dbReference type="EMBL" id="JAUTAS010000001">
    <property type="protein sequence ID" value="MDQ1107644.1"/>
    <property type="molecule type" value="Genomic_DNA"/>
</dbReference>
<evidence type="ECO:0000313" key="1">
    <source>
        <dbReference type="EMBL" id="MDQ1107644.1"/>
    </source>
</evidence>
<name>A0AAP5E8E0_9GAMM</name>
<protein>
    <submittedName>
        <fullName evidence="1">Uncharacterized protein</fullName>
    </submittedName>
</protein>
<proteinExistence type="predicted"/>
<reference evidence="1" key="1">
    <citation type="submission" date="2023-07" db="EMBL/GenBank/DDBJ databases">
        <title>Functional and genomic diversity of the sorghum phyllosphere microbiome.</title>
        <authorList>
            <person name="Shade A."/>
        </authorList>
    </citation>
    <scope>NUCLEOTIDE SEQUENCE</scope>
    <source>
        <strain evidence="1">SORGH_AS_0457</strain>
    </source>
</reference>
<evidence type="ECO:0000313" key="2">
    <source>
        <dbReference type="Proteomes" id="UP001226084"/>
    </source>
</evidence>
<dbReference type="Proteomes" id="UP001226084">
    <property type="component" value="Unassembled WGS sequence"/>
</dbReference>
<dbReference type="AlphaFoldDB" id="A0AAP5E8E0"/>
<sequence length="136" mass="15463">MKRHKARAIVDASPLTPAGIRRVVLSVFPRRHDYGDFDLADLVTELAEFGITTVKPLRLLMKKHRRQILIDERVKMPRAEALYLASEYNSAGVDLHSNTSWYAVPGLVRQAMEKEFGWDAVISIQEVRPQDYAGQS</sequence>
<accession>A0AAP5E8E0</accession>
<organism evidence="1 2">
    <name type="scientific">Stenotrophomonas rhizophila</name>
    <dbReference type="NCBI Taxonomy" id="216778"/>
    <lineage>
        <taxon>Bacteria</taxon>
        <taxon>Pseudomonadati</taxon>
        <taxon>Pseudomonadota</taxon>
        <taxon>Gammaproteobacteria</taxon>
        <taxon>Lysobacterales</taxon>
        <taxon>Lysobacteraceae</taxon>
        <taxon>Stenotrophomonas</taxon>
    </lineage>
</organism>